<evidence type="ECO:0000313" key="2">
    <source>
        <dbReference type="EMBL" id="HAD6672065.1"/>
    </source>
</evidence>
<accession>A0A718QRX6</accession>
<dbReference type="EMBL" id="DAAPNK010000024">
    <property type="protein sequence ID" value="HAD7007254.1"/>
    <property type="molecule type" value="Genomic_DNA"/>
</dbReference>
<name>A0A718QRX6_SALTS</name>
<dbReference type="EMBL" id="DAAPNK010000052">
    <property type="protein sequence ID" value="HAD7007637.1"/>
    <property type="molecule type" value="Genomic_DNA"/>
</dbReference>
<dbReference type="AlphaFoldDB" id="A0A718QRX6"/>
<evidence type="ECO:0000313" key="5">
    <source>
        <dbReference type="EMBL" id="HAD7007637.1"/>
    </source>
</evidence>
<reference evidence="1" key="1">
    <citation type="journal article" date="2018" name="Genome Biol.">
        <title>SKESA: strategic k-mer extension for scrupulous assemblies.</title>
        <authorList>
            <person name="Souvorov A."/>
            <person name="Agarwala R."/>
            <person name="Lipman D.J."/>
        </authorList>
    </citation>
    <scope>NUCLEOTIDE SEQUENCE</scope>
    <source>
        <strain evidence="1">SL1344</strain>
    </source>
</reference>
<reference evidence="1" key="2">
    <citation type="submission" date="2019-01" db="EMBL/GenBank/DDBJ databases">
        <authorList>
            <consortium name="NCBI Pathogen Detection Project"/>
        </authorList>
    </citation>
    <scope>NUCLEOTIDE SEQUENCE</scope>
    <source>
        <strain evidence="1">SL1344</strain>
    </source>
</reference>
<dbReference type="EMBL" id="DAAPLI010000024">
    <property type="protein sequence ID" value="HAD6671697.1"/>
    <property type="molecule type" value="Genomic_DNA"/>
</dbReference>
<protein>
    <submittedName>
        <fullName evidence="1">Helix-turn-helix transcriptional regulator</fullName>
    </submittedName>
</protein>
<feature type="non-terminal residue" evidence="1">
    <location>
        <position position="1"/>
    </location>
</feature>
<dbReference type="EMBL" id="DAAPMH010000141">
    <property type="protein sequence ID" value="HAD6793645.1"/>
    <property type="molecule type" value="Genomic_DNA"/>
</dbReference>
<evidence type="ECO:0000313" key="4">
    <source>
        <dbReference type="EMBL" id="HAD7007254.1"/>
    </source>
</evidence>
<proteinExistence type="predicted"/>
<sequence length="22" mass="2548">ECRFGVFGKVLISQTQSLKRHN</sequence>
<evidence type="ECO:0000313" key="3">
    <source>
        <dbReference type="EMBL" id="HAD6793645.1"/>
    </source>
</evidence>
<dbReference type="EMBL" id="DAAPLI010000049">
    <property type="protein sequence ID" value="HAD6672065.1"/>
    <property type="molecule type" value="Genomic_DNA"/>
</dbReference>
<comment type="caution">
    <text evidence="1">The sequence shown here is derived from an EMBL/GenBank/DDBJ whole genome shotgun (WGS) entry which is preliminary data.</text>
</comment>
<gene>
    <name evidence="1" type="ORF">G1W92_22235</name>
    <name evidence="2" type="ORF">G1W92_24145</name>
    <name evidence="3" type="ORF">G1X04_25260</name>
    <name evidence="4" type="ORF">G1X42_22235</name>
    <name evidence="5" type="ORF">G1X42_24220</name>
</gene>
<evidence type="ECO:0000313" key="1">
    <source>
        <dbReference type="EMBL" id="HAD6671697.1"/>
    </source>
</evidence>
<organism evidence="1">
    <name type="scientific">Salmonella typhimurium (strain SL1344)</name>
    <dbReference type="NCBI Taxonomy" id="216597"/>
    <lineage>
        <taxon>Bacteria</taxon>
        <taxon>Pseudomonadati</taxon>
        <taxon>Pseudomonadota</taxon>
        <taxon>Gammaproteobacteria</taxon>
        <taxon>Enterobacterales</taxon>
        <taxon>Enterobacteriaceae</taxon>
        <taxon>Salmonella</taxon>
    </lineage>
</organism>